<dbReference type="Proteomes" id="UP000542813">
    <property type="component" value="Unassembled WGS sequence"/>
</dbReference>
<keyword evidence="3" id="KW-1185">Reference proteome</keyword>
<organism evidence="2 3">
    <name type="scientific">Jiangella mangrovi</name>
    <dbReference type="NCBI Taxonomy" id="1524084"/>
    <lineage>
        <taxon>Bacteria</taxon>
        <taxon>Bacillati</taxon>
        <taxon>Actinomycetota</taxon>
        <taxon>Actinomycetes</taxon>
        <taxon>Jiangellales</taxon>
        <taxon>Jiangellaceae</taxon>
        <taxon>Jiangella</taxon>
    </lineage>
</organism>
<protein>
    <submittedName>
        <fullName evidence="2">Uncharacterized protein</fullName>
    </submittedName>
</protein>
<keyword evidence="1" id="KW-1133">Transmembrane helix</keyword>
<reference evidence="2 3" key="1">
    <citation type="submission" date="2020-08" db="EMBL/GenBank/DDBJ databases">
        <title>Sequencing the genomes of 1000 actinobacteria strains.</title>
        <authorList>
            <person name="Klenk H.-P."/>
        </authorList>
    </citation>
    <scope>NUCLEOTIDE SEQUENCE [LARGE SCALE GENOMIC DNA]</scope>
    <source>
        <strain evidence="2 3">DSM 102122</strain>
    </source>
</reference>
<gene>
    <name evidence="2" type="ORF">HD601_002251</name>
</gene>
<dbReference type="RefSeq" id="WP_184821893.1">
    <property type="nucleotide sequence ID" value="NZ_JACHMM010000001.1"/>
</dbReference>
<comment type="caution">
    <text evidence="2">The sequence shown here is derived from an EMBL/GenBank/DDBJ whole genome shotgun (WGS) entry which is preliminary data.</text>
</comment>
<evidence type="ECO:0000313" key="2">
    <source>
        <dbReference type="EMBL" id="MBB5787676.1"/>
    </source>
</evidence>
<keyword evidence="1" id="KW-0812">Transmembrane</keyword>
<name>A0A7W9LL11_9ACTN</name>
<feature type="transmembrane region" description="Helical" evidence="1">
    <location>
        <begin position="7"/>
        <end position="25"/>
    </location>
</feature>
<dbReference type="EMBL" id="JACHMM010000001">
    <property type="protein sequence ID" value="MBB5787676.1"/>
    <property type="molecule type" value="Genomic_DNA"/>
</dbReference>
<feature type="transmembrane region" description="Helical" evidence="1">
    <location>
        <begin position="37"/>
        <end position="56"/>
    </location>
</feature>
<sequence>MKDRWAPWWVYVIAIAGANYLRQVIVPTGETAVDVAPFAAVVVVVAVVVTVVFRATRASRSR</sequence>
<proteinExistence type="predicted"/>
<evidence type="ECO:0000313" key="3">
    <source>
        <dbReference type="Proteomes" id="UP000542813"/>
    </source>
</evidence>
<keyword evidence="1" id="KW-0472">Membrane</keyword>
<accession>A0A7W9LL11</accession>
<dbReference type="AlphaFoldDB" id="A0A7W9LL11"/>
<evidence type="ECO:0000256" key="1">
    <source>
        <dbReference type="SAM" id="Phobius"/>
    </source>
</evidence>